<evidence type="ECO:0000313" key="2">
    <source>
        <dbReference type="Proteomes" id="UP000887565"/>
    </source>
</evidence>
<dbReference type="AlphaFoldDB" id="A0A915HKS5"/>
<evidence type="ECO:0000256" key="1">
    <source>
        <dbReference type="SAM" id="MobiDB-lite"/>
    </source>
</evidence>
<keyword evidence="2" id="KW-1185">Reference proteome</keyword>
<reference evidence="3" key="1">
    <citation type="submission" date="2022-11" db="UniProtKB">
        <authorList>
            <consortium name="WormBaseParasite"/>
        </authorList>
    </citation>
    <scope>IDENTIFICATION</scope>
</reference>
<name>A0A915HKS5_ROMCU</name>
<proteinExistence type="predicted"/>
<dbReference type="WBParaSite" id="nRc.2.0.1.t02151-RA">
    <property type="protein sequence ID" value="nRc.2.0.1.t02151-RA"/>
    <property type="gene ID" value="nRc.2.0.1.g02151"/>
</dbReference>
<protein>
    <submittedName>
        <fullName evidence="3">Uncharacterized protein</fullName>
    </submittedName>
</protein>
<organism evidence="2 3">
    <name type="scientific">Romanomermis culicivorax</name>
    <name type="common">Nematode worm</name>
    <dbReference type="NCBI Taxonomy" id="13658"/>
    <lineage>
        <taxon>Eukaryota</taxon>
        <taxon>Metazoa</taxon>
        <taxon>Ecdysozoa</taxon>
        <taxon>Nematoda</taxon>
        <taxon>Enoplea</taxon>
        <taxon>Dorylaimia</taxon>
        <taxon>Mermithida</taxon>
        <taxon>Mermithoidea</taxon>
        <taxon>Mermithidae</taxon>
        <taxon>Romanomermis</taxon>
    </lineage>
</organism>
<accession>A0A915HKS5</accession>
<evidence type="ECO:0000313" key="3">
    <source>
        <dbReference type="WBParaSite" id="nRc.2.0.1.t02151-RA"/>
    </source>
</evidence>
<feature type="region of interest" description="Disordered" evidence="1">
    <location>
        <begin position="1"/>
        <end position="21"/>
    </location>
</feature>
<sequence length="140" mass="15578">MSRTMGSGRMTNRDDLLPKHGKIFNPPTIEKMLDLCLENGRFASFSTSMKTLRKNQKNNPSGMIIRQTPPVNYFGSGILDDPCDLCVIPERNIMLVTCVNGGIYSFVIDEAAEKRAETGKVSRTGATDSNVYLLQDCLKR</sequence>
<dbReference type="Proteomes" id="UP000887565">
    <property type="component" value="Unplaced"/>
</dbReference>